<dbReference type="GO" id="GO:0046872">
    <property type="term" value="F:metal ion binding"/>
    <property type="evidence" value="ECO:0007669"/>
    <property type="project" value="UniProtKB-KW"/>
</dbReference>
<dbReference type="PRINTS" id="PR01951">
    <property type="entry name" value="LANCEUKARYTE"/>
</dbReference>
<dbReference type="GO" id="GO:0005975">
    <property type="term" value="P:carbohydrate metabolic process"/>
    <property type="evidence" value="ECO:0007669"/>
    <property type="project" value="InterPro"/>
</dbReference>
<evidence type="ECO:0000313" key="4">
    <source>
        <dbReference type="Proteomes" id="UP000694388"/>
    </source>
</evidence>
<feature type="binding site" evidence="2">
    <location>
        <position position="206"/>
    </location>
    <ligand>
        <name>Zn(2+)</name>
        <dbReference type="ChEBI" id="CHEBI:29105"/>
    </ligand>
</feature>
<dbReference type="Gene3D" id="1.50.10.10">
    <property type="match status" value="1"/>
</dbReference>
<proteinExistence type="inferred from homology"/>
<name>A0A8C4Q6E3_EPTBU</name>
<feature type="binding site" evidence="2">
    <location>
        <position position="253"/>
    </location>
    <ligand>
        <name>Zn(2+)</name>
        <dbReference type="ChEBI" id="CHEBI:29105"/>
    </ligand>
</feature>
<protein>
    <submittedName>
        <fullName evidence="3">LanC lantibiotic synthetase component C-like 2 (bacterial)</fullName>
    </submittedName>
</protein>
<dbReference type="SUPFAM" id="SSF158745">
    <property type="entry name" value="LanC-like"/>
    <property type="match status" value="1"/>
</dbReference>
<organism evidence="3 4">
    <name type="scientific">Eptatretus burgeri</name>
    <name type="common">Inshore hagfish</name>
    <dbReference type="NCBI Taxonomy" id="7764"/>
    <lineage>
        <taxon>Eukaryota</taxon>
        <taxon>Metazoa</taxon>
        <taxon>Chordata</taxon>
        <taxon>Craniata</taxon>
        <taxon>Vertebrata</taxon>
        <taxon>Cyclostomata</taxon>
        <taxon>Myxini</taxon>
        <taxon>Myxiniformes</taxon>
        <taxon>Myxinidae</taxon>
        <taxon>Eptatretinae</taxon>
        <taxon>Eptatretus</taxon>
    </lineage>
</organism>
<keyword evidence="2" id="KW-0862">Zinc</keyword>
<dbReference type="GO" id="GO:0005886">
    <property type="term" value="C:plasma membrane"/>
    <property type="evidence" value="ECO:0007669"/>
    <property type="project" value="TreeGrafter"/>
</dbReference>
<dbReference type="AlphaFoldDB" id="A0A8C4Q6E3"/>
<sequence length="329" mass="36776">MIGIELLYLRLHAVHKNSADLRHAVELSQRSLRSLRARRFSFLCGDAGPLALGAVAFLAAGELLQLQPAVMRLDSDIPDELLYGRAGYLYALLFVQTKLGPDTIPKDKIIEVSNAMLDSGQALARTERRSDRCPLMYAWHGKQYVGAAHGLAGIYYMLMQPGAGVSEESLTELVRPSLDYLRHRRMRSGNFPSSLGNDTDRLVHWCHGAPGVIHTLLLARTVFKEEKYLREAVECGDLIWQRGLLYKGYGLCHGTAGNGYAFLALYRATGDQRHLYHACKFAEWCLDYGTHGCRIADRPFSLFEGMAGTIHFLLDMLDPNTAKFPAFEL</sequence>
<dbReference type="Proteomes" id="UP000694388">
    <property type="component" value="Unplaced"/>
</dbReference>
<keyword evidence="2" id="KW-0479">Metal-binding</keyword>
<evidence type="ECO:0000256" key="2">
    <source>
        <dbReference type="PIRSR" id="PIRSR607822-1"/>
    </source>
</evidence>
<dbReference type="OMA" id="FLHDRAH"/>
<accession>A0A8C4Q6E3</accession>
<dbReference type="InterPro" id="IPR007822">
    <property type="entry name" value="LANC-like"/>
</dbReference>
<comment type="similarity">
    <text evidence="1">Belongs to the LanC-like protein family.</text>
</comment>
<reference evidence="3" key="2">
    <citation type="submission" date="2025-09" db="UniProtKB">
        <authorList>
            <consortium name="Ensembl"/>
        </authorList>
    </citation>
    <scope>IDENTIFICATION</scope>
</reference>
<dbReference type="PANTHER" id="PTHR12736">
    <property type="entry name" value="LANC-LIKE PROTEIN"/>
    <property type="match status" value="1"/>
</dbReference>
<dbReference type="Pfam" id="PF05147">
    <property type="entry name" value="LANC_like"/>
    <property type="match status" value="1"/>
</dbReference>
<feature type="binding site" evidence="2">
    <location>
        <position position="252"/>
    </location>
    <ligand>
        <name>Zn(2+)</name>
        <dbReference type="ChEBI" id="CHEBI:29105"/>
    </ligand>
</feature>
<dbReference type="PRINTS" id="PR01950">
    <property type="entry name" value="LANCSUPER"/>
</dbReference>
<dbReference type="SMART" id="SM01260">
    <property type="entry name" value="LANC_like"/>
    <property type="match status" value="1"/>
</dbReference>
<dbReference type="PANTHER" id="PTHR12736:SF11">
    <property type="entry name" value="LANC-LIKE PROTEIN 2"/>
    <property type="match status" value="1"/>
</dbReference>
<dbReference type="CDD" id="cd04794">
    <property type="entry name" value="euk_LANCL"/>
    <property type="match status" value="1"/>
</dbReference>
<keyword evidence="4" id="KW-1185">Reference proteome</keyword>
<dbReference type="InterPro" id="IPR012341">
    <property type="entry name" value="6hp_glycosidase-like_sf"/>
</dbReference>
<dbReference type="Ensembl" id="ENSEBUT00000011032.1">
    <property type="protein sequence ID" value="ENSEBUP00000010485.1"/>
    <property type="gene ID" value="ENSEBUG00000006738.1"/>
</dbReference>
<evidence type="ECO:0000256" key="1">
    <source>
        <dbReference type="ARBA" id="ARBA00007179"/>
    </source>
</evidence>
<dbReference type="GeneTree" id="ENSGT00530000063186"/>
<evidence type="ECO:0000313" key="3">
    <source>
        <dbReference type="Ensembl" id="ENSEBUP00000010485.1"/>
    </source>
</evidence>
<reference evidence="3" key="1">
    <citation type="submission" date="2025-08" db="UniProtKB">
        <authorList>
            <consortium name="Ensembl"/>
        </authorList>
    </citation>
    <scope>IDENTIFICATION</scope>
</reference>
<dbReference type="GO" id="GO:0031179">
    <property type="term" value="P:peptide modification"/>
    <property type="evidence" value="ECO:0007669"/>
    <property type="project" value="InterPro"/>
</dbReference>
<dbReference type="InterPro" id="IPR020464">
    <property type="entry name" value="LanC-like_prot_euk"/>
</dbReference>